<dbReference type="Proteomes" id="UP000503093">
    <property type="component" value="Segment"/>
</dbReference>
<evidence type="ECO:0000313" key="2">
    <source>
        <dbReference type="Proteomes" id="UP000503093"/>
    </source>
</evidence>
<gene>
    <name evidence="1" type="primary">23</name>
    <name evidence="1" type="ORF">SEA_SKOG_23</name>
</gene>
<organism evidence="1 2">
    <name type="scientific">Gordonia phage Skog</name>
    <dbReference type="NCBI Taxonomy" id="2704033"/>
    <lineage>
        <taxon>Viruses</taxon>
        <taxon>Duplodnaviria</taxon>
        <taxon>Heunggongvirae</taxon>
        <taxon>Uroviricota</taxon>
        <taxon>Caudoviricetes</taxon>
        <taxon>Skogvirus</taxon>
        <taxon>Skogvirus Skog</taxon>
    </lineage>
</organism>
<protein>
    <submittedName>
        <fullName evidence="1">Uncharacterized protein</fullName>
    </submittedName>
</protein>
<dbReference type="KEGG" id="vg:64766505"/>
<dbReference type="EMBL" id="MN908687">
    <property type="protein sequence ID" value="QIG58175.1"/>
    <property type="molecule type" value="Genomic_DNA"/>
</dbReference>
<dbReference type="RefSeq" id="YP_010059273.1">
    <property type="nucleotide sequence ID" value="NC_054725.1"/>
</dbReference>
<proteinExistence type="predicted"/>
<evidence type="ECO:0000313" key="1">
    <source>
        <dbReference type="EMBL" id="QIG58175.1"/>
    </source>
</evidence>
<reference evidence="1 2" key="1">
    <citation type="submission" date="2020-01" db="EMBL/GenBank/DDBJ databases">
        <authorList>
            <person name="Alvaro L.E."/>
            <person name="Baker K.N."/>
            <person name="Baxter I.S."/>
            <person name="Brown M.R."/>
            <person name="Driscoll K.D."/>
            <person name="Elrubaie J.M."/>
            <person name="Feith S.L."/>
            <person name="Indihar D.F."/>
            <person name="Knoch V.T."/>
            <person name="Koirtyohann K.M."/>
            <person name="Kratz M.A."/>
            <person name="Lear A.H."/>
            <person name="Lindblom K.E."/>
            <person name="Marcus E.R."/>
            <person name="Murphy M.E."/>
            <person name="Sensor R."/>
            <person name="Sherman S.J."/>
            <person name="Swift V.R."/>
            <person name="White K.E."/>
            <person name="Wills S.J."/>
            <person name="Gatt S.M."/>
            <person name="Lohbauer S.A."/>
            <person name="Power T.R."/>
            <person name="Rosales K.A."/>
            <person name="Sisson B.M."/>
            <person name="Isern S."/>
            <person name="Michael S.F."/>
            <person name="Sunnen C.N."/>
            <person name="Garlena R.A."/>
            <person name="Russell D.A."/>
            <person name="Pope W.H."/>
            <person name="Jacobs-Sera D."/>
            <person name="Hatfull G.F."/>
        </authorList>
    </citation>
    <scope>NUCLEOTIDE SEQUENCE [LARGE SCALE GENOMIC DNA]</scope>
</reference>
<dbReference type="GeneID" id="64766505"/>
<accession>A0A6G6XK01</accession>
<name>A0A6G6XK01_9CAUD</name>
<sequence length="103" mass="11454">MEARPLMSDITTATLTIRDAVALGKIVEWSGTTAKVVRTDAEGNHLFGHARSIGSENGAFIRDDEDIRDAFLRVTSRTGFEHFIPVSELIAEVTNRVFVAYDW</sequence>
<keyword evidence="2" id="KW-1185">Reference proteome</keyword>